<gene>
    <name evidence="2" type="ORF">SH1V18_48260</name>
</gene>
<dbReference type="RefSeq" id="WP_281819838.1">
    <property type="nucleotide sequence ID" value="NZ_BRLB01000032.1"/>
</dbReference>
<proteinExistence type="predicted"/>
<dbReference type="Proteomes" id="UP001144256">
    <property type="component" value="Unassembled WGS sequence"/>
</dbReference>
<protein>
    <submittedName>
        <fullName evidence="2">Uncharacterized protein</fullName>
    </submittedName>
</protein>
<keyword evidence="1" id="KW-0812">Transmembrane</keyword>
<evidence type="ECO:0000256" key="1">
    <source>
        <dbReference type="SAM" id="Phobius"/>
    </source>
</evidence>
<sequence>MYKCRKLQAVLILGVYTIFIVISIIGLNNIGGKKIDMSMLEYHLEEGKVMKMSKKGSLIKTYKLVIERNGDKDVYKVDEDEYLIVEKNDTIYFAYIGDYLYDIYLRKSTAEKFLTEKPDINLQEPNLLNKIFSLNNCKYYDGDKNECIYYGSEKRGF</sequence>
<evidence type="ECO:0000313" key="3">
    <source>
        <dbReference type="Proteomes" id="UP001144256"/>
    </source>
</evidence>
<keyword evidence="1" id="KW-0472">Membrane</keyword>
<reference evidence="2" key="1">
    <citation type="submission" date="2022-06" db="EMBL/GenBank/DDBJ databases">
        <title>Vallitalea longa sp. nov., an anaerobic bacterium isolated from marine sediment.</title>
        <authorList>
            <person name="Hirano S."/>
            <person name="Terahara T."/>
            <person name="Mori K."/>
            <person name="Hamada M."/>
            <person name="Matsumoto R."/>
            <person name="Kobayashi T."/>
        </authorList>
    </citation>
    <scope>NUCLEOTIDE SEQUENCE</scope>
    <source>
        <strain evidence="2">SH18-1</strain>
    </source>
</reference>
<dbReference type="AlphaFoldDB" id="A0A9W5YGQ2"/>
<organism evidence="2 3">
    <name type="scientific">Vallitalea longa</name>
    <dbReference type="NCBI Taxonomy" id="2936439"/>
    <lineage>
        <taxon>Bacteria</taxon>
        <taxon>Bacillati</taxon>
        <taxon>Bacillota</taxon>
        <taxon>Clostridia</taxon>
        <taxon>Lachnospirales</taxon>
        <taxon>Vallitaleaceae</taxon>
        <taxon>Vallitalea</taxon>
    </lineage>
</organism>
<comment type="caution">
    <text evidence="2">The sequence shown here is derived from an EMBL/GenBank/DDBJ whole genome shotgun (WGS) entry which is preliminary data.</text>
</comment>
<evidence type="ECO:0000313" key="2">
    <source>
        <dbReference type="EMBL" id="GKX32346.1"/>
    </source>
</evidence>
<keyword evidence="1" id="KW-1133">Transmembrane helix</keyword>
<dbReference type="EMBL" id="BRLB01000032">
    <property type="protein sequence ID" value="GKX32346.1"/>
    <property type="molecule type" value="Genomic_DNA"/>
</dbReference>
<name>A0A9W5YGQ2_9FIRM</name>
<keyword evidence="3" id="KW-1185">Reference proteome</keyword>
<feature type="transmembrane region" description="Helical" evidence="1">
    <location>
        <begin position="7"/>
        <end position="27"/>
    </location>
</feature>
<accession>A0A9W5YGQ2</accession>